<dbReference type="CDD" id="cd02440">
    <property type="entry name" value="AdoMet_MTases"/>
    <property type="match status" value="1"/>
</dbReference>
<proteinExistence type="inferred from homology"/>
<gene>
    <name evidence="7 8" type="primary">pcm</name>
    <name evidence="8" type="ORF">GCM10011361_02700</name>
</gene>
<name>A0ABQ1QP45_9FLAO</name>
<keyword evidence="3 7" id="KW-0963">Cytoplasm</keyword>
<dbReference type="PROSITE" id="PS01279">
    <property type="entry name" value="PCMT"/>
    <property type="match status" value="1"/>
</dbReference>
<evidence type="ECO:0000256" key="5">
    <source>
        <dbReference type="ARBA" id="ARBA00022679"/>
    </source>
</evidence>
<keyword evidence="6 7" id="KW-0949">S-adenosyl-L-methionine</keyword>
<dbReference type="EMBL" id="BMFH01000001">
    <property type="protein sequence ID" value="GGD39043.1"/>
    <property type="molecule type" value="Genomic_DNA"/>
</dbReference>
<dbReference type="EC" id="2.1.1.77" evidence="7"/>
<dbReference type="InterPro" id="IPR029063">
    <property type="entry name" value="SAM-dependent_MTases_sf"/>
</dbReference>
<dbReference type="Pfam" id="PF01135">
    <property type="entry name" value="PCMT"/>
    <property type="match status" value="1"/>
</dbReference>
<dbReference type="Proteomes" id="UP000625780">
    <property type="component" value="Unassembled WGS sequence"/>
</dbReference>
<evidence type="ECO:0000256" key="1">
    <source>
        <dbReference type="ARBA" id="ARBA00004496"/>
    </source>
</evidence>
<organism evidence="8 9">
    <name type="scientific">Muriicola marianensis</name>
    <dbReference type="NCBI Taxonomy" id="1324801"/>
    <lineage>
        <taxon>Bacteria</taxon>
        <taxon>Pseudomonadati</taxon>
        <taxon>Bacteroidota</taxon>
        <taxon>Flavobacteriia</taxon>
        <taxon>Flavobacteriales</taxon>
        <taxon>Flavobacteriaceae</taxon>
        <taxon>Muriicola</taxon>
    </lineage>
</organism>
<keyword evidence="9" id="KW-1185">Reference proteome</keyword>
<feature type="active site" evidence="7">
    <location>
        <position position="85"/>
    </location>
</feature>
<dbReference type="Gene3D" id="3.40.50.150">
    <property type="entry name" value="Vaccinia Virus protein VP39"/>
    <property type="match status" value="1"/>
</dbReference>
<comment type="function">
    <text evidence="7">Catalyzes the methyl esterification of L-isoaspartyl residues in peptides and proteins that result from spontaneous decomposition of normal L-aspartyl and L-asparaginyl residues. It plays a role in the repair and/or degradation of damaged proteins.</text>
</comment>
<reference evidence="9" key="1">
    <citation type="journal article" date="2019" name="Int. J. Syst. Evol. Microbiol.">
        <title>The Global Catalogue of Microorganisms (GCM) 10K type strain sequencing project: providing services to taxonomists for standard genome sequencing and annotation.</title>
        <authorList>
            <consortium name="The Broad Institute Genomics Platform"/>
            <consortium name="The Broad Institute Genome Sequencing Center for Infectious Disease"/>
            <person name="Wu L."/>
            <person name="Ma J."/>
        </authorList>
    </citation>
    <scope>NUCLEOTIDE SEQUENCE [LARGE SCALE GENOMIC DNA]</scope>
    <source>
        <strain evidence="9">CGMCC 1.12606</strain>
    </source>
</reference>
<dbReference type="SUPFAM" id="SSF53335">
    <property type="entry name" value="S-adenosyl-L-methionine-dependent methyltransferases"/>
    <property type="match status" value="1"/>
</dbReference>
<dbReference type="NCBIfam" id="TIGR00080">
    <property type="entry name" value="pimt"/>
    <property type="match status" value="1"/>
</dbReference>
<evidence type="ECO:0000256" key="2">
    <source>
        <dbReference type="ARBA" id="ARBA00005369"/>
    </source>
</evidence>
<sequence length="233" mass="25795">MISAFKYSLGIALACLGGVSIYAQESAMEKRQQMVEQQLAGRDITDRATLKAMAKVPREAFVPISQRPFAYEDRPLPIGDGQTISQPYMVAFMTQALRLKSSDRVLEIGTGSGYQAAVLSQIVDTVHTIEIIPSLGKRAERILKELNIENVQVRIGDGYFGWEEKAPFDAIIVTAGAESIPPVLVDQLAEDGVMVIPVGPHRGIRQLIRLTKKKGKIRTRSLMEVRFVPFVRN</sequence>
<keyword evidence="5 7" id="KW-0808">Transferase</keyword>
<dbReference type="RefSeq" id="WP_188368912.1">
    <property type="nucleotide sequence ID" value="NZ_BMFH01000001.1"/>
</dbReference>
<comment type="catalytic activity">
    <reaction evidence="7">
        <text>[protein]-L-isoaspartate + S-adenosyl-L-methionine = [protein]-L-isoaspartate alpha-methyl ester + S-adenosyl-L-homocysteine</text>
        <dbReference type="Rhea" id="RHEA:12705"/>
        <dbReference type="Rhea" id="RHEA-COMP:12143"/>
        <dbReference type="Rhea" id="RHEA-COMP:12144"/>
        <dbReference type="ChEBI" id="CHEBI:57856"/>
        <dbReference type="ChEBI" id="CHEBI:59789"/>
        <dbReference type="ChEBI" id="CHEBI:90596"/>
        <dbReference type="ChEBI" id="CHEBI:90598"/>
        <dbReference type="EC" id="2.1.1.77"/>
    </reaction>
</comment>
<comment type="caution">
    <text evidence="8">The sequence shown here is derived from an EMBL/GenBank/DDBJ whole genome shotgun (WGS) entry which is preliminary data.</text>
</comment>
<dbReference type="PANTHER" id="PTHR11579:SF0">
    <property type="entry name" value="PROTEIN-L-ISOASPARTATE(D-ASPARTATE) O-METHYLTRANSFERASE"/>
    <property type="match status" value="1"/>
</dbReference>
<evidence type="ECO:0000256" key="7">
    <source>
        <dbReference type="HAMAP-Rule" id="MF_00090"/>
    </source>
</evidence>
<dbReference type="NCBIfam" id="NF001453">
    <property type="entry name" value="PRK00312.1"/>
    <property type="match status" value="1"/>
</dbReference>
<dbReference type="HAMAP" id="MF_00090">
    <property type="entry name" value="PIMT"/>
    <property type="match status" value="1"/>
</dbReference>
<keyword evidence="4 7" id="KW-0489">Methyltransferase</keyword>
<comment type="subcellular location">
    <subcellularLocation>
        <location evidence="1 7">Cytoplasm</location>
    </subcellularLocation>
</comment>
<dbReference type="PANTHER" id="PTHR11579">
    <property type="entry name" value="PROTEIN-L-ISOASPARTATE O-METHYLTRANSFERASE"/>
    <property type="match status" value="1"/>
</dbReference>
<protein>
    <recommendedName>
        <fullName evidence="7">Protein-L-isoaspartate O-methyltransferase</fullName>
        <ecNumber evidence="7">2.1.1.77</ecNumber>
    </recommendedName>
    <alternativeName>
        <fullName evidence="7">L-isoaspartyl protein carboxyl methyltransferase</fullName>
    </alternativeName>
    <alternativeName>
        <fullName evidence="7">Protein L-isoaspartyl methyltransferase</fullName>
    </alternativeName>
    <alternativeName>
        <fullName evidence="7">Protein-beta-aspartate methyltransferase</fullName>
        <shortName evidence="7">PIMT</shortName>
    </alternativeName>
</protein>
<evidence type="ECO:0000313" key="9">
    <source>
        <dbReference type="Proteomes" id="UP000625780"/>
    </source>
</evidence>
<evidence type="ECO:0000313" key="8">
    <source>
        <dbReference type="EMBL" id="GGD39043.1"/>
    </source>
</evidence>
<accession>A0ABQ1QP45</accession>
<comment type="similarity">
    <text evidence="2 7">Belongs to the methyltransferase superfamily. L-isoaspartyl/D-aspartyl protein methyltransferase family.</text>
</comment>
<evidence type="ECO:0000256" key="3">
    <source>
        <dbReference type="ARBA" id="ARBA00022490"/>
    </source>
</evidence>
<dbReference type="InterPro" id="IPR000682">
    <property type="entry name" value="PCMT"/>
</dbReference>
<evidence type="ECO:0000256" key="4">
    <source>
        <dbReference type="ARBA" id="ARBA00022603"/>
    </source>
</evidence>
<evidence type="ECO:0000256" key="6">
    <source>
        <dbReference type="ARBA" id="ARBA00022691"/>
    </source>
</evidence>